<proteinExistence type="predicted"/>
<reference evidence="2" key="1">
    <citation type="submission" date="2021-01" db="EMBL/GenBank/DDBJ databases">
        <authorList>
            <person name="Corre E."/>
            <person name="Pelletier E."/>
            <person name="Niang G."/>
            <person name="Scheremetjew M."/>
            <person name="Finn R."/>
            <person name="Kale V."/>
            <person name="Holt S."/>
            <person name="Cochrane G."/>
            <person name="Meng A."/>
            <person name="Brown T."/>
            <person name="Cohen L."/>
        </authorList>
    </citation>
    <scope>NUCLEOTIDE SEQUENCE</scope>
    <source>
        <strain evidence="2">GSO104</strain>
    </source>
</reference>
<feature type="compositionally biased region" description="Basic and acidic residues" evidence="1">
    <location>
        <begin position="22"/>
        <end position="39"/>
    </location>
</feature>
<sequence>MTEENNGNAENETEKDETEPNEETKKNAIETDETDTTKEEAEEATAPPILKEYLFIEEVLYLQERGLLTILSSSSSSTELSFQPNFDCNPIIECLKYFFPCFLISKSMATNL</sequence>
<evidence type="ECO:0000256" key="1">
    <source>
        <dbReference type="SAM" id="MobiDB-lite"/>
    </source>
</evidence>
<gene>
    <name evidence="2" type="ORF">DBRI00130_LOCUS33460</name>
</gene>
<protein>
    <submittedName>
        <fullName evidence="2">Uncharacterized protein</fullName>
    </submittedName>
</protein>
<feature type="compositionally biased region" description="Low complexity" evidence="1">
    <location>
        <begin position="1"/>
        <end position="10"/>
    </location>
</feature>
<organism evidence="2">
    <name type="scientific">Ditylum brightwellii</name>
    <dbReference type="NCBI Taxonomy" id="49249"/>
    <lineage>
        <taxon>Eukaryota</taxon>
        <taxon>Sar</taxon>
        <taxon>Stramenopiles</taxon>
        <taxon>Ochrophyta</taxon>
        <taxon>Bacillariophyta</taxon>
        <taxon>Mediophyceae</taxon>
        <taxon>Lithodesmiophycidae</taxon>
        <taxon>Lithodesmiales</taxon>
        <taxon>Lithodesmiaceae</taxon>
        <taxon>Ditylum</taxon>
    </lineage>
</organism>
<feature type="compositionally biased region" description="Acidic residues" evidence="1">
    <location>
        <begin position="11"/>
        <end position="21"/>
    </location>
</feature>
<accession>A0A7S4VZX7</accession>
<feature type="region of interest" description="Disordered" evidence="1">
    <location>
        <begin position="1"/>
        <end position="47"/>
    </location>
</feature>
<evidence type="ECO:0000313" key="2">
    <source>
        <dbReference type="EMBL" id="CAE4642369.1"/>
    </source>
</evidence>
<name>A0A7S4VZX7_9STRA</name>
<dbReference type="AlphaFoldDB" id="A0A7S4VZX7"/>
<dbReference type="EMBL" id="HBNS01043073">
    <property type="protein sequence ID" value="CAE4642369.1"/>
    <property type="molecule type" value="Transcribed_RNA"/>
</dbReference>